<comment type="similarity">
    <text evidence="1">Belongs to the peptidase C1 family.</text>
</comment>
<evidence type="ECO:0000259" key="4">
    <source>
        <dbReference type="SMART" id="SM00645"/>
    </source>
</evidence>
<dbReference type="SMART" id="SM00645">
    <property type="entry name" value="Pept_C1"/>
    <property type="match status" value="1"/>
</dbReference>
<evidence type="ECO:0000313" key="6">
    <source>
        <dbReference type="EMBL" id="KAJ8599542.1"/>
    </source>
</evidence>
<dbReference type="PROSITE" id="PS00640">
    <property type="entry name" value="THIOL_PROTEASE_ASN"/>
    <property type="match status" value="1"/>
</dbReference>
<dbReference type="Gene3D" id="3.90.70.10">
    <property type="entry name" value="Cysteine proteinases"/>
    <property type="match status" value="1"/>
</dbReference>
<dbReference type="InterPro" id="IPR013201">
    <property type="entry name" value="Prot_inhib_I29"/>
</dbReference>
<proteinExistence type="inferred from homology"/>
<name>A0AAD7U8W9_9STRA</name>
<protein>
    <submittedName>
        <fullName evidence="6">Uncharacterized protein</fullName>
    </submittedName>
</protein>
<dbReference type="PROSITE" id="PS00639">
    <property type="entry name" value="THIOL_PROTEASE_HIS"/>
    <property type="match status" value="1"/>
</dbReference>
<dbReference type="InterPro" id="IPR000668">
    <property type="entry name" value="Peptidase_C1A_C"/>
</dbReference>
<dbReference type="InterPro" id="IPR025661">
    <property type="entry name" value="Pept_asp_AS"/>
</dbReference>
<dbReference type="InterPro" id="IPR038765">
    <property type="entry name" value="Papain-like_cys_pep_sf"/>
</dbReference>
<organism evidence="6 7">
    <name type="scientific">Chrysophaeum taylorii</name>
    <dbReference type="NCBI Taxonomy" id="2483200"/>
    <lineage>
        <taxon>Eukaryota</taxon>
        <taxon>Sar</taxon>
        <taxon>Stramenopiles</taxon>
        <taxon>Ochrophyta</taxon>
        <taxon>Pelagophyceae</taxon>
        <taxon>Pelagomonadales</taxon>
        <taxon>Pelagomonadaceae</taxon>
        <taxon>Chrysophaeum</taxon>
    </lineage>
</organism>
<dbReference type="PROSITE" id="PS00139">
    <property type="entry name" value="THIOL_PROTEASE_CYS"/>
    <property type="match status" value="1"/>
</dbReference>
<keyword evidence="2" id="KW-0865">Zymogen</keyword>
<feature type="domain" description="Cathepsin propeptide inhibitor" evidence="5">
    <location>
        <begin position="59"/>
        <end position="109"/>
    </location>
</feature>
<dbReference type="SUPFAM" id="SSF54001">
    <property type="entry name" value="Cysteine proteinases"/>
    <property type="match status" value="1"/>
</dbReference>
<evidence type="ECO:0000256" key="3">
    <source>
        <dbReference type="ARBA" id="ARBA00023157"/>
    </source>
</evidence>
<dbReference type="CDD" id="cd02248">
    <property type="entry name" value="Peptidase_C1A"/>
    <property type="match status" value="1"/>
</dbReference>
<feature type="domain" description="Peptidase C1A papain C-terminal" evidence="4">
    <location>
        <begin position="152"/>
        <end position="397"/>
    </location>
</feature>
<gene>
    <name evidence="6" type="ORF">CTAYLR_007125</name>
</gene>
<keyword evidence="7" id="KW-1185">Reference proteome</keyword>
<keyword evidence="3" id="KW-1015">Disulfide bond</keyword>
<accession>A0AAD7U8W9</accession>
<dbReference type="GO" id="GO:0008234">
    <property type="term" value="F:cysteine-type peptidase activity"/>
    <property type="evidence" value="ECO:0007669"/>
    <property type="project" value="InterPro"/>
</dbReference>
<dbReference type="InterPro" id="IPR000169">
    <property type="entry name" value="Pept_cys_AS"/>
</dbReference>
<dbReference type="PANTHER" id="PTHR12411">
    <property type="entry name" value="CYSTEINE PROTEASE FAMILY C1-RELATED"/>
    <property type="match status" value="1"/>
</dbReference>
<dbReference type="InterPro" id="IPR039417">
    <property type="entry name" value="Peptidase_C1A_papain-like"/>
</dbReference>
<sequence length="403" mass="44421">MMDEARPLRQTRRDGLKLMAGLVALFLSGAAVRHRSRNDPTTTTPTLRRRYSRDEDAAWSAFKKQFARSYASVDEEEERRSYFHQRMRELDALNEKNGEPVFGINRWADRNPGTHAYARGREGMGYVPDEYKVLDLDAWKAQRRTLLGANFSNGVVDWRRVNGVLTPVKNQGQCGSCWAFSTAEQIESQLVLAGAATVDLSAQQINSCTNVRGCCDGCGGGDTVAAYEYLTSVVGLAPDAYWPYIQGLTPEFECTSSGCTAPCATKLVDLVRDYVYIGPYAKVTDYAYSIAPCFDDCRHQSLSTLAAAVENMPVSVCLNAANWDDYVGGVMTVETCGGYAYDDLDHCVQLVGYNNATDSAYWIVRNSWSTDWGEDGYIRLAFDANTCGLANEPTVAVVEVGGP</sequence>
<evidence type="ECO:0000313" key="7">
    <source>
        <dbReference type="Proteomes" id="UP001230188"/>
    </source>
</evidence>
<dbReference type="GO" id="GO:0006508">
    <property type="term" value="P:proteolysis"/>
    <property type="evidence" value="ECO:0007669"/>
    <property type="project" value="InterPro"/>
</dbReference>
<evidence type="ECO:0000259" key="5">
    <source>
        <dbReference type="SMART" id="SM00848"/>
    </source>
</evidence>
<dbReference type="InterPro" id="IPR025660">
    <property type="entry name" value="Pept_his_AS"/>
</dbReference>
<reference evidence="6" key="1">
    <citation type="submission" date="2023-01" db="EMBL/GenBank/DDBJ databases">
        <title>Metagenome sequencing of chrysophaentin producing Chrysophaeum taylorii.</title>
        <authorList>
            <person name="Davison J."/>
            <person name="Bewley C."/>
        </authorList>
    </citation>
    <scope>NUCLEOTIDE SEQUENCE</scope>
    <source>
        <strain evidence="6">NIES-1699</strain>
    </source>
</reference>
<dbReference type="Proteomes" id="UP001230188">
    <property type="component" value="Unassembled WGS sequence"/>
</dbReference>
<dbReference type="InterPro" id="IPR013128">
    <property type="entry name" value="Peptidase_C1A"/>
</dbReference>
<dbReference type="Pfam" id="PF00112">
    <property type="entry name" value="Peptidase_C1"/>
    <property type="match status" value="1"/>
</dbReference>
<comment type="caution">
    <text evidence="6">The sequence shown here is derived from an EMBL/GenBank/DDBJ whole genome shotgun (WGS) entry which is preliminary data.</text>
</comment>
<dbReference type="AlphaFoldDB" id="A0AAD7U8W9"/>
<dbReference type="SMART" id="SM00848">
    <property type="entry name" value="Inhibitor_I29"/>
    <property type="match status" value="1"/>
</dbReference>
<dbReference type="Pfam" id="PF08246">
    <property type="entry name" value="Inhibitor_I29"/>
    <property type="match status" value="1"/>
</dbReference>
<evidence type="ECO:0000256" key="2">
    <source>
        <dbReference type="ARBA" id="ARBA00023145"/>
    </source>
</evidence>
<evidence type="ECO:0000256" key="1">
    <source>
        <dbReference type="ARBA" id="ARBA00008455"/>
    </source>
</evidence>
<dbReference type="EMBL" id="JAQMWT010000553">
    <property type="protein sequence ID" value="KAJ8599542.1"/>
    <property type="molecule type" value="Genomic_DNA"/>
</dbReference>
<dbReference type="PRINTS" id="PR00705">
    <property type="entry name" value="PAPAIN"/>
</dbReference>